<accession>A0A152A2T6</accession>
<dbReference type="Proteomes" id="UP000076078">
    <property type="component" value="Unassembled WGS sequence"/>
</dbReference>
<keyword evidence="2 4" id="KW-0812">Transmembrane</keyword>
<comment type="caution">
    <text evidence="5">The sequence shown here is derived from an EMBL/GenBank/DDBJ whole genome shotgun (WGS) entry which is preliminary data.</text>
</comment>
<evidence type="ECO:0000313" key="6">
    <source>
        <dbReference type="Proteomes" id="UP000076078"/>
    </source>
</evidence>
<dbReference type="EMBL" id="LODT01000013">
    <property type="protein sequence ID" value="KYR00572.1"/>
    <property type="molecule type" value="Genomic_DNA"/>
</dbReference>
<evidence type="ECO:0000256" key="3">
    <source>
        <dbReference type="ARBA" id="ARBA00023136"/>
    </source>
</evidence>
<dbReference type="InterPro" id="IPR023395">
    <property type="entry name" value="MCP_dom_sf"/>
</dbReference>
<keyword evidence="3 4" id="KW-0472">Membrane</keyword>
<dbReference type="Gene3D" id="1.50.40.10">
    <property type="entry name" value="Mitochondrial carrier domain"/>
    <property type="match status" value="1"/>
</dbReference>
<evidence type="ECO:0008006" key="7">
    <source>
        <dbReference type="Google" id="ProtNLM"/>
    </source>
</evidence>
<protein>
    <recommendedName>
        <fullName evidence="7">Transmembrane protein</fullName>
    </recommendedName>
</protein>
<gene>
    <name evidence="5" type="ORF">DLAC_02591</name>
</gene>
<feature type="transmembrane region" description="Helical" evidence="4">
    <location>
        <begin position="605"/>
        <end position="626"/>
    </location>
</feature>
<keyword evidence="6" id="KW-1185">Reference proteome</keyword>
<evidence type="ECO:0000313" key="5">
    <source>
        <dbReference type="EMBL" id="KYR00572.1"/>
    </source>
</evidence>
<name>A0A152A2T6_TIELA</name>
<dbReference type="InParanoid" id="A0A152A2T6"/>
<organism evidence="5 6">
    <name type="scientific">Tieghemostelium lacteum</name>
    <name type="common">Slime mold</name>
    <name type="synonym">Dictyostelium lacteum</name>
    <dbReference type="NCBI Taxonomy" id="361077"/>
    <lineage>
        <taxon>Eukaryota</taxon>
        <taxon>Amoebozoa</taxon>
        <taxon>Evosea</taxon>
        <taxon>Eumycetozoa</taxon>
        <taxon>Dictyostelia</taxon>
        <taxon>Dictyosteliales</taxon>
        <taxon>Raperosteliaceae</taxon>
        <taxon>Tieghemostelium</taxon>
    </lineage>
</organism>
<reference evidence="5 6" key="1">
    <citation type="submission" date="2015-12" db="EMBL/GenBank/DDBJ databases">
        <title>Dictyostelia acquired genes for synthesis and detection of signals that induce cell-type specialization by lateral gene transfer from prokaryotes.</title>
        <authorList>
            <person name="Gloeckner G."/>
            <person name="Schaap P."/>
        </authorList>
    </citation>
    <scope>NUCLEOTIDE SEQUENCE [LARGE SCALE GENOMIC DNA]</scope>
    <source>
        <strain evidence="5 6">TK</strain>
    </source>
</reference>
<evidence type="ECO:0000256" key="2">
    <source>
        <dbReference type="ARBA" id="ARBA00022692"/>
    </source>
</evidence>
<sequence length="674" mass="78159">MSYIQQAEIDLLSQVQNVDLYLVLDIPYTEDIVAVQKSVKMNKFQNDQNYLFAYTILTNVRLKYIYDKYMYPKGELDRGFPETLETSITGFMSVMLYYTFDNLTHVSSFAQRPLGILGPLSYVKSQGIKSIFRGSEIFLLWAPVSLYLQKGLYLAIWNHPENLLTTLLTNNMNLRLKELFNIIVQLPKRSLIPQLVFKSFDIINIFKNLFYGMGYFILPDLAFLYYPKYVKSYFIKDLPDLQDDSTSYTLRGIYKKSREFIFSPKGIATSLALAAITNPIYVLKSNYFNQLLLNEDSRKSLYQLAQSLYQTHGIKIFFNGFIFNFFKQIITLFNVEIMSDPTYEEIEILAQVENQDVYKDYLGIEYTSDINSVQQKVNLVRLYTDQKYNLGYKILTNPRLKHFYDTSMYPHGKKESMMRADDTIYGILATFLRFTFENLNYACAYTFQPLSIVGSIRFVSSQGYMSMFRGRGLYLLQALVGGGSSSKIGRDLKPIVFYPFNLVFSLMASNPQATYQRVFKTIIALPKQSIFPQLIFKNIDPISIFTKLYYGGPMFILMNHALFHLKFKLKTAYIPDLPKNEYDTQGYTLRNIGKRSLQYINSPPGIIGSLFLATLLTPLTVLKAHYLNQLFLEPKDAKSLVQLAHLLYQSHGIKIFFNGFLFNFLSQIMQLYLF</sequence>
<comment type="subcellular location">
    <subcellularLocation>
        <location evidence="1">Membrane</location>
    </subcellularLocation>
</comment>
<keyword evidence="4" id="KW-1133">Transmembrane helix</keyword>
<dbReference type="AlphaFoldDB" id="A0A152A2T6"/>
<proteinExistence type="predicted"/>
<evidence type="ECO:0000256" key="4">
    <source>
        <dbReference type="SAM" id="Phobius"/>
    </source>
</evidence>
<dbReference type="SUPFAM" id="SSF103506">
    <property type="entry name" value="Mitochondrial carrier"/>
    <property type="match status" value="2"/>
</dbReference>
<feature type="transmembrane region" description="Helical" evidence="4">
    <location>
        <begin position="646"/>
        <end position="665"/>
    </location>
</feature>
<evidence type="ECO:0000256" key="1">
    <source>
        <dbReference type="ARBA" id="ARBA00004370"/>
    </source>
</evidence>
<dbReference type="GO" id="GO:0016020">
    <property type="term" value="C:membrane"/>
    <property type="evidence" value="ECO:0007669"/>
    <property type="project" value="UniProtKB-SubCell"/>
</dbReference>